<evidence type="ECO:0000256" key="1">
    <source>
        <dbReference type="SAM" id="MobiDB-lite"/>
    </source>
</evidence>
<dbReference type="Gramene" id="ERM96848">
    <property type="protein sequence ID" value="ERM96848"/>
    <property type="gene ID" value="AMTR_s00128p00115540"/>
</dbReference>
<dbReference type="HOGENOM" id="CLU_1590609_0_0_1"/>
<evidence type="ECO:0008006" key="4">
    <source>
        <dbReference type="Google" id="ProtNLM"/>
    </source>
</evidence>
<dbReference type="STRING" id="13333.W1NMV1"/>
<keyword evidence="3" id="KW-1185">Reference proteome</keyword>
<protein>
    <recommendedName>
        <fullName evidence="4">Aspartic peptidase DDI1-type domain-containing protein</fullName>
    </recommendedName>
</protein>
<dbReference type="EMBL" id="KI396767">
    <property type="protein sequence ID" value="ERM96848.1"/>
    <property type="molecule type" value="Genomic_DNA"/>
</dbReference>
<organism evidence="2 3">
    <name type="scientific">Amborella trichopoda</name>
    <dbReference type="NCBI Taxonomy" id="13333"/>
    <lineage>
        <taxon>Eukaryota</taxon>
        <taxon>Viridiplantae</taxon>
        <taxon>Streptophyta</taxon>
        <taxon>Embryophyta</taxon>
        <taxon>Tracheophyta</taxon>
        <taxon>Spermatophyta</taxon>
        <taxon>Magnoliopsida</taxon>
        <taxon>Amborellales</taxon>
        <taxon>Amborellaceae</taxon>
        <taxon>Amborella</taxon>
    </lineage>
</organism>
<dbReference type="AlphaFoldDB" id="W1NMV1"/>
<proteinExistence type="predicted"/>
<sequence length="191" mass="20869">MYVKISLKRKDVMAMVDTGATHNFEDAPRDVPMTVRAWSGRITRVDVPLDEIEVILGLEFRATTKVLVVPSCGATPWCIDPLCDELCPCMIPNKCKGKGNVLSALQVKTGLQHGQATYLATLFLNEAKEDASVPLVVEELLKSFANVMPPELPKSVSLRRVVDQRIELEEGAPPQAPAPYQMAPSTPQAAD</sequence>
<accession>W1NMV1</accession>
<evidence type="ECO:0000313" key="2">
    <source>
        <dbReference type="EMBL" id="ERM96848.1"/>
    </source>
</evidence>
<reference evidence="3" key="1">
    <citation type="journal article" date="2013" name="Science">
        <title>The Amborella genome and the evolution of flowering plants.</title>
        <authorList>
            <consortium name="Amborella Genome Project"/>
        </authorList>
    </citation>
    <scope>NUCLEOTIDE SEQUENCE [LARGE SCALE GENOMIC DNA]</scope>
</reference>
<feature type="region of interest" description="Disordered" evidence="1">
    <location>
        <begin position="169"/>
        <end position="191"/>
    </location>
</feature>
<dbReference type="Proteomes" id="UP000017836">
    <property type="component" value="Unassembled WGS sequence"/>
</dbReference>
<gene>
    <name evidence="2" type="ORF">AMTR_s00128p00115540</name>
</gene>
<name>W1NMV1_AMBTC</name>
<evidence type="ECO:0000313" key="3">
    <source>
        <dbReference type="Proteomes" id="UP000017836"/>
    </source>
</evidence>
<dbReference type="eggNOG" id="KOG0017">
    <property type="taxonomic scope" value="Eukaryota"/>
</dbReference>